<organism evidence="4 5">
    <name type="scientific">Helianthus annuus</name>
    <name type="common">Common sunflower</name>
    <dbReference type="NCBI Taxonomy" id="4232"/>
    <lineage>
        <taxon>Eukaryota</taxon>
        <taxon>Viridiplantae</taxon>
        <taxon>Streptophyta</taxon>
        <taxon>Embryophyta</taxon>
        <taxon>Tracheophyta</taxon>
        <taxon>Spermatophyta</taxon>
        <taxon>Magnoliopsida</taxon>
        <taxon>eudicotyledons</taxon>
        <taxon>Gunneridae</taxon>
        <taxon>Pentapetalae</taxon>
        <taxon>asterids</taxon>
        <taxon>campanulids</taxon>
        <taxon>Asterales</taxon>
        <taxon>Asteraceae</taxon>
        <taxon>Asteroideae</taxon>
        <taxon>Heliantheae alliance</taxon>
        <taxon>Heliantheae</taxon>
        <taxon>Helianthus</taxon>
    </lineage>
</organism>
<feature type="chain" id="PRO_5013010228" evidence="1">
    <location>
        <begin position="25"/>
        <end position="213"/>
    </location>
</feature>
<keyword evidence="1" id="KW-0732">Signal</keyword>
<dbReference type="EC" id="1.2.1.8" evidence="3"/>
<name>A0A251TLD8_HELAN</name>
<accession>A0A251TLD8</accession>
<dbReference type="GO" id="GO:0008802">
    <property type="term" value="F:betaine-aldehyde dehydrogenase (NAD+) activity"/>
    <property type="evidence" value="ECO:0007669"/>
    <property type="project" value="UniProtKB-EC"/>
</dbReference>
<dbReference type="EMBL" id="MNCJ02000325">
    <property type="protein sequence ID" value="KAF5787118.1"/>
    <property type="molecule type" value="Genomic_DNA"/>
</dbReference>
<dbReference type="Gramene" id="mRNA:HanXRQr2_Chr10g0449211">
    <property type="protein sequence ID" value="mRNA:HanXRQr2_Chr10g0449211"/>
    <property type="gene ID" value="HanXRQr2_Chr10g0449211"/>
</dbReference>
<evidence type="ECO:0000259" key="2">
    <source>
        <dbReference type="Pfam" id="PF00171"/>
    </source>
</evidence>
<sequence>MVKMEFQHCLGLQVCLIWWGDISAAATAEDIDIAVKAARRALKRDEGKEWASASGAHRANYLLAIAAKVTEKKDKFAKLEAIDCVKPLHEVAWDMDDVAGCFEYNAVLAEALDVKRNAPVNLPMDTFKFHIIREPIGVVGLITPWNYPLLMAIWKVASALAAGCAAVLKPSELASMFSYLDFADRDALKHLKPRTKLEQTGPVVTIYCTHSKT</sequence>
<dbReference type="Gene3D" id="3.40.605.10">
    <property type="entry name" value="Aldehyde Dehydrogenase, Chain A, domain 1"/>
    <property type="match status" value="1"/>
</dbReference>
<evidence type="ECO:0000313" key="4">
    <source>
        <dbReference type="EMBL" id="OTG11947.1"/>
    </source>
</evidence>
<protein>
    <submittedName>
        <fullName evidence="3">Betaine-aldehyde dehydrogenase</fullName>
        <ecNumber evidence="3">1.2.1.8</ecNumber>
    </submittedName>
    <submittedName>
        <fullName evidence="4">Putative aldehyde/histidinol dehydrogenase</fullName>
    </submittedName>
</protein>
<dbReference type="Proteomes" id="UP000215914">
    <property type="component" value="Chromosome 10"/>
</dbReference>
<dbReference type="Pfam" id="PF00171">
    <property type="entry name" value="Aldedh"/>
    <property type="match status" value="1"/>
</dbReference>
<keyword evidence="5" id="KW-1185">Reference proteome</keyword>
<dbReference type="STRING" id="4232.A0A251TLD8"/>
<dbReference type="SUPFAM" id="SSF53720">
    <property type="entry name" value="ALDH-like"/>
    <property type="match status" value="1"/>
</dbReference>
<dbReference type="AlphaFoldDB" id="A0A251TLD8"/>
<dbReference type="PANTHER" id="PTHR42804:SF1">
    <property type="entry name" value="ALDEHYDE DEHYDROGENASE-RELATED"/>
    <property type="match status" value="1"/>
</dbReference>
<proteinExistence type="predicted"/>
<dbReference type="InterPro" id="IPR016161">
    <property type="entry name" value="Ald_DH/histidinol_DH"/>
</dbReference>
<dbReference type="InterPro" id="IPR015590">
    <property type="entry name" value="Aldehyde_DH_dom"/>
</dbReference>
<dbReference type="EMBL" id="CM007899">
    <property type="protein sequence ID" value="OTG11947.1"/>
    <property type="molecule type" value="Genomic_DNA"/>
</dbReference>
<reference evidence="3 5" key="1">
    <citation type="journal article" date="2017" name="Nature">
        <title>The sunflower genome provides insights into oil metabolism, flowering and Asterid evolution.</title>
        <authorList>
            <person name="Badouin H."/>
            <person name="Gouzy J."/>
            <person name="Grassa C.J."/>
            <person name="Murat F."/>
            <person name="Staton S.E."/>
            <person name="Cottret L."/>
            <person name="Lelandais-Briere C."/>
            <person name="Owens G.L."/>
            <person name="Carrere S."/>
            <person name="Mayjonade B."/>
            <person name="Legrand L."/>
            <person name="Gill N."/>
            <person name="Kane N.C."/>
            <person name="Bowers J.E."/>
            <person name="Hubner S."/>
            <person name="Bellec A."/>
            <person name="Berard A."/>
            <person name="Berges H."/>
            <person name="Blanchet N."/>
            <person name="Boniface M.C."/>
            <person name="Brunel D."/>
            <person name="Catrice O."/>
            <person name="Chaidir N."/>
            <person name="Claudel C."/>
            <person name="Donnadieu C."/>
            <person name="Faraut T."/>
            <person name="Fievet G."/>
            <person name="Helmstetter N."/>
            <person name="King M."/>
            <person name="Knapp S.J."/>
            <person name="Lai Z."/>
            <person name="Le Paslier M.C."/>
            <person name="Lippi Y."/>
            <person name="Lorenzon L."/>
            <person name="Mandel J.R."/>
            <person name="Marage G."/>
            <person name="Marchand G."/>
            <person name="Marquand E."/>
            <person name="Bret-Mestries E."/>
            <person name="Morien E."/>
            <person name="Nambeesan S."/>
            <person name="Nguyen T."/>
            <person name="Pegot-Espagnet P."/>
            <person name="Pouilly N."/>
            <person name="Raftis F."/>
            <person name="Sallet E."/>
            <person name="Schiex T."/>
            <person name="Thomas J."/>
            <person name="Vandecasteele C."/>
            <person name="Vares D."/>
            <person name="Vear F."/>
            <person name="Vautrin S."/>
            <person name="Crespi M."/>
            <person name="Mangin B."/>
            <person name="Burke J.M."/>
            <person name="Salse J."/>
            <person name="Munos S."/>
            <person name="Vincourt P."/>
            <person name="Rieseberg L.H."/>
            <person name="Langlade N.B."/>
        </authorList>
    </citation>
    <scope>NUCLEOTIDE SEQUENCE [LARGE SCALE GENOMIC DNA]</scope>
    <source>
        <strain evidence="5">cv. SF193</strain>
        <tissue evidence="3">Leaves</tissue>
    </source>
</reference>
<feature type="domain" description="Aldehyde dehydrogenase" evidence="2">
    <location>
        <begin position="24"/>
        <end position="179"/>
    </location>
</feature>
<reference evidence="3" key="3">
    <citation type="submission" date="2020-06" db="EMBL/GenBank/DDBJ databases">
        <title>Helianthus annuus Genome sequencing and assembly Release 2.</title>
        <authorList>
            <person name="Gouzy J."/>
            <person name="Langlade N."/>
            <person name="Munos S."/>
        </authorList>
    </citation>
    <scope>NUCLEOTIDE SEQUENCE</scope>
    <source>
        <tissue evidence="3">Leaves</tissue>
    </source>
</reference>
<dbReference type="PANTHER" id="PTHR42804">
    <property type="entry name" value="ALDEHYDE DEHYDROGENASE"/>
    <property type="match status" value="1"/>
</dbReference>
<dbReference type="InterPro" id="IPR016162">
    <property type="entry name" value="Ald_DH_N"/>
</dbReference>
<feature type="signal peptide" evidence="1">
    <location>
        <begin position="1"/>
        <end position="24"/>
    </location>
</feature>
<reference evidence="4" key="2">
    <citation type="submission" date="2017-02" db="EMBL/GenBank/DDBJ databases">
        <title>Sunflower complete genome.</title>
        <authorList>
            <person name="Langlade N."/>
            <person name="Munos S."/>
        </authorList>
    </citation>
    <scope>NUCLEOTIDE SEQUENCE [LARGE SCALE GENOMIC DNA]</scope>
    <source>
        <tissue evidence="4">Leaves</tissue>
    </source>
</reference>
<gene>
    <name evidence="4" type="ORF">HannXRQ_Chr10g0304351</name>
    <name evidence="3" type="ORF">HanXRQr2_Chr10g0449211</name>
</gene>
<keyword evidence="3" id="KW-0560">Oxidoreductase</keyword>
<evidence type="ECO:0000313" key="3">
    <source>
        <dbReference type="EMBL" id="KAF5787118.1"/>
    </source>
</evidence>
<evidence type="ECO:0000256" key="1">
    <source>
        <dbReference type="SAM" id="SignalP"/>
    </source>
</evidence>
<dbReference type="InParanoid" id="A0A251TLD8"/>
<evidence type="ECO:0000313" key="5">
    <source>
        <dbReference type="Proteomes" id="UP000215914"/>
    </source>
</evidence>